<dbReference type="STRING" id="182217.HCW_03355"/>
<dbReference type="PROSITE" id="PS51257">
    <property type="entry name" value="PROKAR_LIPOPROTEIN"/>
    <property type="match status" value="1"/>
</dbReference>
<keyword evidence="5" id="KW-0449">Lipoprotein</keyword>
<organism evidence="8 9">
    <name type="scientific">Helicobacter cetorum (strain ATCC BAA-429 / MIT 00-7128)</name>
    <dbReference type="NCBI Taxonomy" id="182217"/>
    <lineage>
        <taxon>Bacteria</taxon>
        <taxon>Pseudomonadati</taxon>
        <taxon>Campylobacterota</taxon>
        <taxon>Epsilonproteobacteria</taxon>
        <taxon>Campylobacterales</taxon>
        <taxon>Helicobacteraceae</taxon>
        <taxon>Helicobacter</taxon>
    </lineage>
</organism>
<keyword evidence="4" id="KW-0998">Cell outer membrane</keyword>
<comment type="subcellular location">
    <subcellularLocation>
        <location evidence="1">Cell outer membrane</location>
        <topology evidence="1">Lipid-anchor</topology>
    </subcellularLocation>
</comment>
<dbReference type="InterPro" id="IPR038531">
    <property type="entry name" value="NeuraminylLac-bd_hemagglutn_sf"/>
</dbReference>
<dbReference type="SUPFAM" id="SSF159594">
    <property type="entry name" value="XCC0632-like"/>
    <property type="match status" value="1"/>
</dbReference>
<reference evidence="9" key="1">
    <citation type="submission" date="2012-04" db="EMBL/GenBank/DDBJ databases">
        <title>Complete genome sequence of Helicobacter cetorum strain MIT 00-7128.</title>
        <authorList>
            <person name="Kersulyte D."/>
            <person name="Berg D.E."/>
        </authorList>
    </citation>
    <scope>NUCLEOTIDE SEQUENCE [LARGE SCALE GENOMIC DNA]</scope>
    <source>
        <strain evidence="9">MIT 00-7128</strain>
    </source>
</reference>
<dbReference type="GO" id="GO:0009279">
    <property type="term" value="C:cell outer membrane"/>
    <property type="evidence" value="ECO:0007669"/>
    <property type="project" value="UniProtKB-SubCell"/>
</dbReference>
<evidence type="ECO:0000313" key="8">
    <source>
        <dbReference type="EMBL" id="AFI03950.1"/>
    </source>
</evidence>
<dbReference type="Proteomes" id="UP000005010">
    <property type="component" value="Chromosome"/>
</dbReference>
<evidence type="ECO:0000313" key="9">
    <source>
        <dbReference type="Proteomes" id="UP000005010"/>
    </source>
</evidence>
<dbReference type="AlphaFoldDB" id="I0ELY1"/>
<keyword evidence="9" id="KW-1185">Reference proteome</keyword>
<dbReference type="KEGG" id="hce:HCW_03355"/>
<evidence type="ECO:0000256" key="5">
    <source>
        <dbReference type="ARBA" id="ARBA00023288"/>
    </source>
</evidence>
<evidence type="ECO:0000256" key="7">
    <source>
        <dbReference type="ARBA" id="ARBA00032680"/>
    </source>
</evidence>
<evidence type="ECO:0000256" key="3">
    <source>
        <dbReference type="ARBA" id="ARBA00023136"/>
    </source>
</evidence>
<evidence type="ECO:0000256" key="6">
    <source>
        <dbReference type="ARBA" id="ARBA00030949"/>
    </source>
</evidence>
<dbReference type="InterPro" id="IPR007876">
    <property type="entry name" value="NeuraminylLac-bd_hemagglutn"/>
</dbReference>
<dbReference type="EMBL" id="CP003479">
    <property type="protein sequence ID" value="AFI03950.1"/>
    <property type="molecule type" value="Genomic_DNA"/>
</dbReference>
<sequence>MFFKGFVLNAIILGMLGCHNAWLGYTSLDLKYKETLQNPPTPSNTPKLTLTLNAPKIFFNKRFVPHFYQDEFKKAIEKQIASFLEKEGYQINLTSHTQTQSNDTFISPIGNVLISFEEVPNDLKEIKEKLKDTIMPTINPRNVARLLIIKANLQAECTPQVACSFLSTPIKTHFKVPILYANHLDDLAQPAEDNKAYNDAIIKALNKIYQDLMKGLEERLKNTSTKDTLWL</sequence>
<dbReference type="Gene3D" id="3.30.160.180">
    <property type="entry name" value="Putative neuraminyllactose-binding hemagglutinin homolog like domain"/>
    <property type="match status" value="1"/>
</dbReference>
<dbReference type="Pfam" id="PF05211">
    <property type="entry name" value="NLBH"/>
    <property type="match status" value="1"/>
</dbReference>
<dbReference type="HOGENOM" id="CLU_114900_0_0_7"/>
<gene>
    <name evidence="8" type="ordered locus">HCW_03355</name>
</gene>
<evidence type="ECO:0000256" key="2">
    <source>
        <dbReference type="ARBA" id="ARBA00015547"/>
    </source>
</evidence>
<dbReference type="RefSeq" id="WP_014660821.1">
    <property type="nucleotide sequence ID" value="NC_017737.1"/>
</dbReference>
<evidence type="ECO:0000256" key="4">
    <source>
        <dbReference type="ARBA" id="ARBA00023237"/>
    </source>
</evidence>
<accession>I0ELY1</accession>
<dbReference type="PATRIC" id="fig|182217.3.peg.718"/>
<name>I0ELY1_HELC0</name>
<protein>
    <recommendedName>
        <fullName evidence="2">Neuraminyllactose-binding hemagglutinin</fullName>
    </recommendedName>
    <alternativeName>
        <fullName evidence="7">Flagellar sheath adhesin</fullName>
    </alternativeName>
    <alternativeName>
        <fullName evidence="6">N-acetylneuraminyllactose-binding fibrillar hemagglutinin receptor-binding subunit</fullName>
    </alternativeName>
</protein>
<proteinExistence type="predicted"/>
<evidence type="ECO:0000256" key="1">
    <source>
        <dbReference type="ARBA" id="ARBA00004459"/>
    </source>
</evidence>
<keyword evidence="3" id="KW-0472">Membrane</keyword>